<protein>
    <submittedName>
        <fullName evidence="1">Uncharacterized protein</fullName>
    </submittedName>
</protein>
<dbReference type="EMBL" id="MRCB01000001">
    <property type="protein sequence ID" value="OKH26857.1"/>
    <property type="molecule type" value="Genomic_DNA"/>
</dbReference>
<organism evidence="1 2">
    <name type="scientific">Hydrococcus rivularis NIES-593</name>
    <dbReference type="NCBI Taxonomy" id="1921803"/>
    <lineage>
        <taxon>Bacteria</taxon>
        <taxon>Bacillati</taxon>
        <taxon>Cyanobacteriota</taxon>
        <taxon>Cyanophyceae</taxon>
        <taxon>Pleurocapsales</taxon>
        <taxon>Hydrococcaceae</taxon>
        <taxon>Hydrococcus</taxon>
    </lineage>
</organism>
<proteinExistence type="predicted"/>
<dbReference type="OrthoDB" id="516277at2"/>
<name>A0A1U7HTF4_9CYAN</name>
<dbReference type="AlphaFoldDB" id="A0A1U7HTF4"/>
<evidence type="ECO:0000313" key="1">
    <source>
        <dbReference type="EMBL" id="OKH26857.1"/>
    </source>
</evidence>
<keyword evidence="2" id="KW-1185">Reference proteome</keyword>
<dbReference type="RefSeq" id="WP_073597987.1">
    <property type="nucleotide sequence ID" value="NZ_MRCB01000001.1"/>
</dbReference>
<comment type="caution">
    <text evidence="1">The sequence shown here is derived from an EMBL/GenBank/DDBJ whole genome shotgun (WGS) entry which is preliminary data.</text>
</comment>
<accession>A0A1U7HTF4</accession>
<evidence type="ECO:0000313" key="2">
    <source>
        <dbReference type="Proteomes" id="UP000186868"/>
    </source>
</evidence>
<gene>
    <name evidence="1" type="ORF">NIES593_02135</name>
</gene>
<dbReference type="STRING" id="1921803.NIES593_02135"/>
<reference evidence="1 2" key="1">
    <citation type="submission" date="2016-11" db="EMBL/GenBank/DDBJ databases">
        <title>Draft Genome Sequences of Nine Cyanobacterial Strains from Diverse Habitats.</title>
        <authorList>
            <person name="Zhu T."/>
            <person name="Hou S."/>
            <person name="Lu X."/>
            <person name="Hess W.R."/>
        </authorList>
    </citation>
    <scope>NUCLEOTIDE SEQUENCE [LARGE SCALE GENOMIC DNA]</scope>
    <source>
        <strain evidence="1 2">NIES-593</strain>
    </source>
</reference>
<sequence>MKISRQSSLPVSLWLSLATTPFVLGMLAFRSLTQSLIELGQASEEVFRGDRLPILNFPEPDDRSIDN</sequence>
<dbReference type="Proteomes" id="UP000186868">
    <property type="component" value="Unassembled WGS sequence"/>
</dbReference>